<protein>
    <submittedName>
        <fullName evidence="1">Uncharacterized protein</fullName>
    </submittedName>
</protein>
<proteinExistence type="predicted"/>
<evidence type="ECO:0000313" key="1">
    <source>
        <dbReference type="EMBL" id="KAH0776273.1"/>
    </source>
</evidence>
<dbReference type="EMBL" id="JAIVGD010000003">
    <property type="protein sequence ID" value="KAH0776273.1"/>
    <property type="molecule type" value="Genomic_DNA"/>
</dbReference>
<reference evidence="1 2" key="1">
    <citation type="journal article" date="2021" name="bioRxiv">
        <title>Chromosome-scale and haplotype-resolved genome assembly of a tetraploid potato cultivar.</title>
        <authorList>
            <person name="Sun H."/>
            <person name="Jiao W.-B."/>
            <person name="Krause K."/>
            <person name="Campoy J.A."/>
            <person name="Goel M."/>
            <person name="Folz-Donahue K."/>
            <person name="Kukat C."/>
            <person name="Huettel B."/>
            <person name="Schneeberger K."/>
        </authorList>
    </citation>
    <scope>NUCLEOTIDE SEQUENCE [LARGE SCALE GENOMIC DNA]</scope>
    <source>
        <strain evidence="1">SolTubOtavaFocal</strain>
        <tissue evidence="1">Leaves</tissue>
    </source>
</reference>
<evidence type="ECO:0000313" key="2">
    <source>
        <dbReference type="Proteomes" id="UP000826656"/>
    </source>
</evidence>
<organism evidence="1 2">
    <name type="scientific">Solanum tuberosum</name>
    <name type="common">Potato</name>
    <dbReference type="NCBI Taxonomy" id="4113"/>
    <lineage>
        <taxon>Eukaryota</taxon>
        <taxon>Viridiplantae</taxon>
        <taxon>Streptophyta</taxon>
        <taxon>Embryophyta</taxon>
        <taxon>Tracheophyta</taxon>
        <taxon>Spermatophyta</taxon>
        <taxon>Magnoliopsida</taxon>
        <taxon>eudicotyledons</taxon>
        <taxon>Gunneridae</taxon>
        <taxon>Pentapetalae</taxon>
        <taxon>asterids</taxon>
        <taxon>lamiids</taxon>
        <taxon>Solanales</taxon>
        <taxon>Solanaceae</taxon>
        <taxon>Solanoideae</taxon>
        <taxon>Solaneae</taxon>
        <taxon>Solanum</taxon>
    </lineage>
</organism>
<comment type="caution">
    <text evidence="1">The sequence shown here is derived from an EMBL/GenBank/DDBJ whole genome shotgun (WGS) entry which is preliminary data.</text>
</comment>
<gene>
    <name evidence="1" type="ORF">KY290_007684</name>
</gene>
<accession>A0ABQ7W694</accession>
<dbReference type="Proteomes" id="UP000826656">
    <property type="component" value="Unassembled WGS sequence"/>
</dbReference>
<sequence length="108" mass="12493">MAALRSKHDDEYGTSIYEYSSPLYKAETYLLAYSESINVVPIESEWCVLEEFLSVHILLLPVDTKLGRKKRKRVKGVSENFKSKRRNKCSICKIFGHKITTCMENNKS</sequence>
<name>A0ABQ7W694_SOLTU</name>
<keyword evidence="2" id="KW-1185">Reference proteome</keyword>